<dbReference type="PROSITE" id="PS51257">
    <property type="entry name" value="PROKAR_LIPOPROTEIN"/>
    <property type="match status" value="1"/>
</dbReference>
<dbReference type="AlphaFoldDB" id="A0A5J9UFA4"/>
<feature type="compositionally biased region" description="Basic and acidic residues" evidence="1">
    <location>
        <begin position="131"/>
        <end position="140"/>
    </location>
</feature>
<feature type="region of interest" description="Disordered" evidence="1">
    <location>
        <begin position="127"/>
        <end position="169"/>
    </location>
</feature>
<feature type="non-terminal residue" evidence="2">
    <location>
        <position position="1"/>
    </location>
</feature>
<comment type="caution">
    <text evidence="2">The sequence shown here is derived from an EMBL/GenBank/DDBJ whole genome shotgun (WGS) entry which is preliminary data.</text>
</comment>
<dbReference type="Proteomes" id="UP000324897">
    <property type="component" value="Unassembled WGS sequence"/>
</dbReference>
<accession>A0A5J9UFA4</accession>
<reference evidence="2 3" key="1">
    <citation type="journal article" date="2019" name="Sci. Rep.">
        <title>A high-quality genome of Eragrostis curvula grass provides insights into Poaceae evolution and supports new strategies to enhance forage quality.</title>
        <authorList>
            <person name="Carballo J."/>
            <person name="Santos B.A.C.M."/>
            <person name="Zappacosta D."/>
            <person name="Garbus I."/>
            <person name="Selva J.P."/>
            <person name="Gallo C.A."/>
            <person name="Diaz A."/>
            <person name="Albertini E."/>
            <person name="Caccamo M."/>
            <person name="Echenique V."/>
        </authorList>
    </citation>
    <scope>NUCLEOTIDE SEQUENCE [LARGE SCALE GENOMIC DNA]</scope>
    <source>
        <strain evidence="3">cv. Victoria</strain>
        <tissue evidence="2">Leaf</tissue>
    </source>
</reference>
<evidence type="ECO:0000313" key="2">
    <source>
        <dbReference type="EMBL" id="TVU22216.1"/>
    </source>
</evidence>
<proteinExistence type="predicted"/>
<gene>
    <name evidence="2" type="ORF">EJB05_31898</name>
</gene>
<keyword evidence="3" id="KW-1185">Reference proteome</keyword>
<dbReference type="EMBL" id="RWGY01000026">
    <property type="protein sequence ID" value="TVU22216.1"/>
    <property type="molecule type" value="Genomic_DNA"/>
</dbReference>
<name>A0A5J9UFA4_9POAL</name>
<protein>
    <submittedName>
        <fullName evidence="2">Uncharacterized protein</fullName>
    </submittedName>
</protein>
<sequence>MRNAARVLPEPRFSAPDSGRSPWPAFLVLTVSGCVLGGAAAVGSADLSVLALLERAGAQGLKNEPDDGVRALCKYYIRNKGLFITFGSRALFANIPSGAAAGDPHYSRRRGFRRPCRQAVCPAATSSARVDGSDGRDCRRGLLRSGRSRRSARPRHGSSRNAPLEDSIPPVEHPVCSAVRSSSPDCPDEILLGIPHFHLDHLLLIR</sequence>
<dbReference type="Gramene" id="TVU22216">
    <property type="protein sequence ID" value="TVU22216"/>
    <property type="gene ID" value="EJB05_31898"/>
</dbReference>
<feature type="compositionally biased region" description="Basic residues" evidence="1">
    <location>
        <begin position="146"/>
        <end position="158"/>
    </location>
</feature>
<evidence type="ECO:0000313" key="3">
    <source>
        <dbReference type="Proteomes" id="UP000324897"/>
    </source>
</evidence>
<organism evidence="2 3">
    <name type="scientific">Eragrostis curvula</name>
    <name type="common">weeping love grass</name>
    <dbReference type="NCBI Taxonomy" id="38414"/>
    <lineage>
        <taxon>Eukaryota</taxon>
        <taxon>Viridiplantae</taxon>
        <taxon>Streptophyta</taxon>
        <taxon>Embryophyta</taxon>
        <taxon>Tracheophyta</taxon>
        <taxon>Spermatophyta</taxon>
        <taxon>Magnoliopsida</taxon>
        <taxon>Liliopsida</taxon>
        <taxon>Poales</taxon>
        <taxon>Poaceae</taxon>
        <taxon>PACMAD clade</taxon>
        <taxon>Chloridoideae</taxon>
        <taxon>Eragrostideae</taxon>
        <taxon>Eragrostidinae</taxon>
        <taxon>Eragrostis</taxon>
    </lineage>
</organism>
<evidence type="ECO:0000256" key="1">
    <source>
        <dbReference type="SAM" id="MobiDB-lite"/>
    </source>
</evidence>